<name>A0ABS1HFW8_9BACT</name>
<dbReference type="Proteomes" id="UP000605676">
    <property type="component" value="Unassembled WGS sequence"/>
</dbReference>
<gene>
    <name evidence="2" type="ORF">JIV24_04325</name>
</gene>
<protein>
    <recommendedName>
        <fullName evidence="4">ABC transporter permease</fullName>
    </recommendedName>
</protein>
<keyword evidence="3" id="KW-1185">Reference proteome</keyword>
<feature type="transmembrane region" description="Helical" evidence="1">
    <location>
        <begin position="55"/>
        <end position="78"/>
    </location>
</feature>
<dbReference type="EMBL" id="JAENRR010000007">
    <property type="protein sequence ID" value="MBK3516557.1"/>
    <property type="molecule type" value="Genomic_DNA"/>
</dbReference>
<feature type="transmembrane region" description="Helical" evidence="1">
    <location>
        <begin position="156"/>
        <end position="176"/>
    </location>
</feature>
<evidence type="ECO:0000313" key="3">
    <source>
        <dbReference type="Proteomes" id="UP000605676"/>
    </source>
</evidence>
<keyword evidence="1" id="KW-0472">Membrane</keyword>
<comment type="caution">
    <text evidence="2">The sequence shown here is derived from an EMBL/GenBank/DDBJ whole genome shotgun (WGS) entry which is preliminary data.</text>
</comment>
<feature type="transmembrane region" description="Helical" evidence="1">
    <location>
        <begin position="25"/>
        <end position="43"/>
    </location>
</feature>
<evidence type="ECO:0000256" key="1">
    <source>
        <dbReference type="SAM" id="Phobius"/>
    </source>
</evidence>
<feature type="transmembrane region" description="Helical" evidence="1">
    <location>
        <begin position="228"/>
        <end position="250"/>
    </location>
</feature>
<sequence>MNNIFNINRFGKLIKQQYQLSGKNLVLALSSIFIVYTAILLLFTFNNSSIETLEWLPFFIILNTVIALPFAAYAFPAFRTKEKTFDYLLLPCSVAEKFTLNIIIRILAPWIVLPTIFYISSHLASELAQWHNPALKIESFSLSTILGQINHDDLRIAIPSIILSALIHQSVLFAGATVFKKQPLIKTLVAIGIVASVIIFYFYIIIEWADIYQNGKMPWFAIIENKESAIHCLLGLEIVLLTTTWAYAFFKVKEKEIA</sequence>
<keyword evidence="1" id="KW-0812">Transmembrane</keyword>
<dbReference type="RefSeq" id="WP_200463788.1">
    <property type="nucleotide sequence ID" value="NZ_JAENRR010000007.1"/>
</dbReference>
<proteinExistence type="predicted"/>
<evidence type="ECO:0000313" key="2">
    <source>
        <dbReference type="EMBL" id="MBK3516557.1"/>
    </source>
</evidence>
<keyword evidence="1" id="KW-1133">Transmembrane helix</keyword>
<reference evidence="2 3" key="1">
    <citation type="submission" date="2021-01" db="EMBL/GenBank/DDBJ databases">
        <title>Carboxyliciviraga sp.nov., isolated from coastal sediments.</title>
        <authorList>
            <person name="Lu D."/>
            <person name="Zhang T."/>
        </authorList>
    </citation>
    <scope>NUCLEOTIDE SEQUENCE [LARGE SCALE GENOMIC DNA]</scope>
    <source>
        <strain evidence="2 3">N1Y132</strain>
    </source>
</reference>
<organism evidence="2 3">
    <name type="scientific">Carboxylicivirga marina</name>
    <dbReference type="NCBI Taxonomy" id="2800988"/>
    <lineage>
        <taxon>Bacteria</taxon>
        <taxon>Pseudomonadati</taxon>
        <taxon>Bacteroidota</taxon>
        <taxon>Bacteroidia</taxon>
        <taxon>Marinilabiliales</taxon>
        <taxon>Marinilabiliaceae</taxon>
        <taxon>Carboxylicivirga</taxon>
    </lineage>
</organism>
<evidence type="ECO:0008006" key="4">
    <source>
        <dbReference type="Google" id="ProtNLM"/>
    </source>
</evidence>
<feature type="transmembrane region" description="Helical" evidence="1">
    <location>
        <begin position="188"/>
        <end position="208"/>
    </location>
</feature>
<feature type="transmembrane region" description="Helical" evidence="1">
    <location>
        <begin position="98"/>
        <end position="119"/>
    </location>
</feature>
<accession>A0ABS1HFW8</accession>